<dbReference type="RefSeq" id="WP_207342102.1">
    <property type="nucleotide sequence ID" value="NZ_CP074405.1"/>
</dbReference>
<evidence type="ECO:0000313" key="6">
    <source>
        <dbReference type="EMBL" id="QVI63838.1"/>
    </source>
</evidence>
<evidence type="ECO:0000256" key="1">
    <source>
        <dbReference type="ARBA" id="ARBA00004141"/>
    </source>
</evidence>
<comment type="subcellular location">
    <subcellularLocation>
        <location evidence="1">Membrane</location>
        <topology evidence="1">Multi-pass membrane protein</topology>
    </subcellularLocation>
</comment>
<evidence type="ECO:0000256" key="4">
    <source>
        <dbReference type="ARBA" id="ARBA00023136"/>
    </source>
</evidence>
<dbReference type="Pfam" id="PF02361">
    <property type="entry name" value="CbiQ"/>
    <property type="match status" value="1"/>
</dbReference>
<organism evidence="6 7">
    <name type="scientific">Cellulomonas wangleii</name>
    <dbReference type="NCBI Taxonomy" id="2816956"/>
    <lineage>
        <taxon>Bacteria</taxon>
        <taxon>Bacillati</taxon>
        <taxon>Actinomycetota</taxon>
        <taxon>Actinomycetes</taxon>
        <taxon>Micrococcales</taxon>
        <taxon>Cellulomonadaceae</taxon>
        <taxon>Cellulomonas</taxon>
    </lineage>
</organism>
<gene>
    <name evidence="6" type="ORF">KG103_08460</name>
</gene>
<evidence type="ECO:0000313" key="7">
    <source>
        <dbReference type="Proteomes" id="UP000677804"/>
    </source>
</evidence>
<dbReference type="CDD" id="cd16914">
    <property type="entry name" value="EcfT"/>
    <property type="match status" value="1"/>
</dbReference>
<keyword evidence="4 5" id="KW-0472">Membrane</keyword>
<keyword evidence="2 5" id="KW-0812">Transmembrane</keyword>
<reference evidence="6 7" key="1">
    <citation type="submission" date="2021-05" db="EMBL/GenBank/DDBJ databases">
        <title>Novel species in genus Cellulomonas.</title>
        <authorList>
            <person name="Zhang G."/>
        </authorList>
    </citation>
    <scope>NUCLEOTIDE SEQUENCE [LARGE SCALE GENOMIC DNA]</scope>
    <source>
        <strain evidence="7">zg-ZUI222</strain>
    </source>
</reference>
<evidence type="ECO:0000256" key="2">
    <source>
        <dbReference type="ARBA" id="ARBA00022692"/>
    </source>
</evidence>
<proteinExistence type="predicted"/>
<evidence type="ECO:0000256" key="5">
    <source>
        <dbReference type="SAM" id="Phobius"/>
    </source>
</evidence>
<sequence>MSAGRPQRAPWAGPLGLHRPGTSAVHRAPAGLKLVLLAAAGAVLVVRTGPAAAAVGLLVVVALGALARTPWRTSVRGLVPVLLTAAALGGYQTWARGAAYGAEVALDLLTLVLAGTLVTATTRADDLLAVVTRAARPLRHVGLPPETVALTVGLFLRTVPVLVRVTGEARDAARARGLERDPRAVVVPAAVRMVGHARTTGDALAARGLGD</sequence>
<dbReference type="EMBL" id="CP074405">
    <property type="protein sequence ID" value="QVI63838.1"/>
    <property type="molecule type" value="Genomic_DNA"/>
</dbReference>
<evidence type="ECO:0000256" key="3">
    <source>
        <dbReference type="ARBA" id="ARBA00022989"/>
    </source>
</evidence>
<dbReference type="Proteomes" id="UP000677804">
    <property type="component" value="Chromosome"/>
</dbReference>
<protein>
    <submittedName>
        <fullName evidence="6">Energy-coupling factor transporter transmembrane protein EcfT</fullName>
    </submittedName>
</protein>
<keyword evidence="3 5" id="KW-1133">Transmembrane helix</keyword>
<accession>A0ABX8D8R8</accession>
<keyword evidence="7" id="KW-1185">Reference proteome</keyword>
<dbReference type="PANTHER" id="PTHR33514:SF13">
    <property type="entry name" value="PROTEIN ABCI12, CHLOROPLASTIC"/>
    <property type="match status" value="1"/>
</dbReference>
<dbReference type="PANTHER" id="PTHR33514">
    <property type="entry name" value="PROTEIN ABCI12, CHLOROPLASTIC"/>
    <property type="match status" value="1"/>
</dbReference>
<dbReference type="InterPro" id="IPR003339">
    <property type="entry name" value="ABC/ECF_trnsptr_transmembrane"/>
</dbReference>
<feature type="transmembrane region" description="Helical" evidence="5">
    <location>
        <begin position="34"/>
        <end position="67"/>
    </location>
</feature>
<name>A0ABX8D8R8_9CELL</name>